<sequence>MSATDPEIESLKPALKAMWTTGDFGRIAKHSEPGAEEFIARLALQPGVRVLDVACGTGNLSIPAARAGALVTGVDIATNLLEQARSRVESEGLTIQFEEGDAENLPYRDAAFDVVVTMFGAMFAPRPERVAAELVRVCRPGGRIAMANWTPQGFVGEMFKASAKHAPPPTVVPPPVLWGDEQTVRHRFRDGIADLRLTRRINQLKYPFPPGDVVEFYRTYYGPTQRAFERLDTDGQAALRSDLAQLWSQHNRATDNTTEVHAEYLEVVATRAGG</sequence>
<comment type="caution">
    <text evidence="2">The sequence shown here is derived from an EMBL/GenBank/DDBJ whole genome shotgun (WGS) entry which is preliminary data.</text>
</comment>
<keyword evidence="2" id="KW-0489">Methyltransferase</keyword>
<dbReference type="RefSeq" id="WP_243070582.1">
    <property type="nucleotide sequence ID" value="NZ_JAIVFL010000001.1"/>
</dbReference>
<dbReference type="Gene3D" id="3.40.50.150">
    <property type="entry name" value="Vaccinia Virus protein VP39"/>
    <property type="match status" value="1"/>
</dbReference>
<dbReference type="GO" id="GO:0008168">
    <property type="term" value="F:methyltransferase activity"/>
    <property type="evidence" value="ECO:0007669"/>
    <property type="project" value="UniProtKB-KW"/>
</dbReference>
<dbReference type="Pfam" id="PF13649">
    <property type="entry name" value="Methyltransf_25"/>
    <property type="match status" value="1"/>
</dbReference>
<organism evidence="2 3">
    <name type="scientific">Candidatus Mycolicibacterium alkanivorans</name>
    <dbReference type="NCBI Taxonomy" id="2954114"/>
    <lineage>
        <taxon>Bacteria</taxon>
        <taxon>Bacillati</taxon>
        <taxon>Actinomycetota</taxon>
        <taxon>Actinomycetes</taxon>
        <taxon>Mycobacteriales</taxon>
        <taxon>Mycobacteriaceae</taxon>
        <taxon>Mycolicibacterium</taxon>
    </lineage>
</organism>
<dbReference type="PANTHER" id="PTHR43591:SF24">
    <property type="entry name" value="2-METHOXY-6-POLYPRENYL-1,4-BENZOQUINOL METHYLASE, MITOCHONDRIAL"/>
    <property type="match status" value="1"/>
</dbReference>
<dbReference type="InterPro" id="IPR029063">
    <property type="entry name" value="SAM-dependent_MTases_sf"/>
</dbReference>
<name>A0ABS9YS98_9MYCO</name>
<reference evidence="2" key="1">
    <citation type="journal article" date="2022" name="ISME J.">
        <title>Identification of active gaseous-alkane degraders at natural gas seeps.</title>
        <authorList>
            <person name="Farhan Ul Haque M."/>
            <person name="Hernandez M."/>
            <person name="Crombie A.T."/>
            <person name="Murrell J.C."/>
        </authorList>
    </citation>
    <scope>NUCLEOTIDE SEQUENCE</scope>
    <source>
        <strain evidence="2">ANDR5</strain>
    </source>
</reference>
<protein>
    <submittedName>
        <fullName evidence="2">Class I SAM-dependent methyltransferase</fullName>
    </submittedName>
</protein>
<accession>A0ABS9YS98</accession>
<feature type="domain" description="Methyltransferase" evidence="1">
    <location>
        <begin position="50"/>
        <end position="142"/>
    </location>
</feature>
<evidence type="ECO:0000313" key="3">
    <source>
        <dbReference type="Proteomes" id="UP001139068"/>
    </source>
</evidence>
<evidence type="ECO:0000313" key="2">
    <source>
        <dbReference type="EMBL" id="MCI4674106.1"/>
    </source>
</evidence>
<keyword evidence="2" id="KW-0808">Transferase</keyword>
<dbReference type="PANTHER" id="PTHR43591">
    <property type="entry name" value="METHYLTRANSFERASE"/>
    <property type="match status" value="1"/>
</dbReference>
<dbReference type="SUPFAM" id="SSF53335">
    <property type="entry name" value="S-adenosyl-L-methionine-dependent methyltransferases"/>
    <property type="match status" value="1"/>
</dbReference>
<dbReference type="InterPro" id="IPR041698">
    <property type="entry name" value="Methyltransf_25"/>
</dbReference>
<dbReference type="EMBL" id="JAIVFL010000001">
    <property type="protein sequence ID" value="MCI4674106.1"/>
    <property type="molecule type" value="Genomic_DNA"/>
</dbReference>
<keyword evidence="3" id="KW-1185">Reference proteome</keyword>
<dbReference type="Proteomes" id="UP001139068">
    <property type="component" value="Unassembled WGS sequence"/>
</dbReference>
<dbReference type="GO" id="GO:0032259">
    <property type="term" value="P:methylation"/>
    <property type="evidence" value="ECO:0007669"/>
    <property type="project" value="UniProtKB-KW"/>
</dbReference>
<dbReference type="CDD" id="cd02440">
    <property type="entry name" value="AdoMet_MTases"/>
    <property type="match status" value="1"/>
</dbReference>
<evidence type="ECO:0000259" key="1">
    <source>
        <dbReference type="Pfam" id="PF13649"/>
    </source>
</evidence>
<gene>
    <name evidence="2" type="ORF">K9U37_03790</name>
</gene>
<proteinExistence type="predicted"/>